<protein>
    <submittedName>
        <fullName evidence="2">Uncharacterized protein</fullName>
    </submittedName>
</protein>
<reference evidence="2" key="1">
    <citation type="submission" date="2020-08" db="EMBL/GenBank/DDBJ databases">
        <title>Multicomponent nature underlies the extraordinary mechanical properties of spider dragline silk.</title>
        <authorList>
            <person name="Kono N."/>
            <person name="Nakamura H."/>
            <person name="Mori M."/>
            <person name="Yoshida Y."/>
            <person name="Ohtoshi R."/>
            <person name="Malay A.D."/>
            <person name="Moran D.A.P."/>
            <person name="Tomita M."/>
            <person name="Numata K."/>
            <person name="Arakawa K."/>
        </authorList>
    </citation>
    <scope>NUCLEOTIDE SEQUENCE</scope>
</reference>
<accession>A0A8X6YVK0</accession>
<dbReference type="EMBL" id="BMAV01023420">
    <property type="protein sequence ID" value="GFY79133.1"/>
    <property type="molecule type" value="Genomic_DNA"/>
</dbReference>
<sequence length="123" mass="13919">MRKNGLLIALSPPPLAWKKKARDVHMKGMGGSVRNAIVCQMRSVIESGRCWRTLRRFSVRRGKRTALPPHRVTRGPWREKDTWSGIVALIGLIWISRAIILLVGLFSDIGFCSKTGRVEKHFA</sequence>
<evidence type="ECO:0000313" key="3">
    <source>
        <dbReference type="Proteomes" id="UP000886998"/>
    </source>
</evidence>
<proteinExistence type="predicted"/>
<keyword evidence="1" id="KW-0812">Transmembrane</keyword>
<name>A0A8X6YVK0_9ARAC</name>
<keyword evidence="1" id="KW-1133">Transmembrane helix</keyword>
<evidence type="ECO:0000256" key="1">
    <source>
        <dbReference type="SAM" id="Phobius"/>
    </source>
</evidence>
<gene>
    <name evidence="2" type="ORF">TNIN_157841</name>
</gene>
<organism evidence="2 3">
    <name type="scientific">Trichonephila inaurata madagascariensis</name>
    <dbReference type="NCBI Taxonomy" id="2747483"/>
    <lineage>
        <taxon>Eukaryota</taxon>
        <taxon>Metazoa</taxon>
        <taxon>Ecdysozoa</taxon>
        <taxon>Arthropoda</taxon>
        <taxon>Chelicerata</taxon>
        <taxon>Arachnida</taxon>
        <taxon>Araneae</taxon>
        <taxon>Araneomorphae</taxon>
        <taxon>Entelegynae</taxon>
        <taxon>Araneoidea</taxon>
        <taxon>Nephilidae</taxon>
        <taxon>Trichonephila</taxon>
        <taxon>Trichonephila inaurata</taxon>
    </lineage>
</organism>
<feature type="transmembrane region" description="Helical" evidence="1">
    <location>
        <begin position="83"/>
        <end position="107"/>
    </location>
</feature>
<dbReference type="AlphaFoldDB" id="A0A8X6YVK0"/>
<dbReference type="Proteomes" id="UP000886998">
    <property type="component" value="Unassembled WGS sequence"/>
</dbReference>
<evidence type="ECO:0000313" key="2">
    <source>
        <dbReference type="EMBL" id="GFY79133.1"/>
    </source>
</evidence>
<comment type="caution">
    <text evidence="2">The sequence shown here is derived from an EMBL/GenBank/DDBJ whole genome shotgun (WGS) entry which is preliminary data.</text>
</comment>
<keyword evidence="1" id="KW-0472">Membrane</keyword>
<keyword evidence="3" id="KW-1185">Reference proteome</keyword>